<reference evidence="2 3" key="1">
    <citation type="submission" date="2016-04" db="EMBL/GenBank/DDBJ databases">
        <title>Genome analyses suggest a sexual origin of heterokaryosis in a supposedly ancient asexual fungus.</title>
        <authorList>
            <person name="Ropars J."/>
            <person name="Sedzielewska K."/>
            <person name="Noel J."/>
            <person name="Charron P."/>
            <person name="Farinelli L."/>
            <person name="Marton T."/>
            <person name="Kruger M."/>
            <person name="Pelin A."/>
            <person name="Brachmann A."/>
            <person name="Corradi N."/>
        </authorList>
    </citation>
    <scope>NUCLEOTIDE SEQUENCE [LARGE SCALE GENOMIC DNA]</scope>
    <source>
        <strain evidence="2 3">C2</strain>
    </source>
</reference>
<evidence type="ECO:0000256" key="1">
    <source>
        <dbReference type="SAM" id="MobiDB-lite"/>
    </source>
</evidence>
<sequence length="204" mass="23491">FLPQFNKYWTTDLGGIPVRWFPASWTLRERKQREKFQAVIHDIPENMTMATLWMDRKPNEFLIRSGASAFKIIQTSKGKRKLVGYFKNWETTLKVLDSLPVTLPLGKELKWCRHSIPNLKKAYKPKTKNTQDTKTSGKTGNVLASNKSKKKDKVPSSSLNKSKDNQLKVLYTQKKAKNTSKSKDRDKGNQVVLAEILSLLRRLV</sequence>
<dbReference type="Proteomes" id="UP000233469">
    <property type="component" value="Unassembled WGS sequence"/>
</dbReference>
<dbReference type="EMBL" id="LLXL01003717">
    <property type="protein sequence ID" value="PKK58268.1"/>
    <property type="molecule type" value="Genomic_DNA"/>
</dbReference>
<dbReference type="VEuPathDB" id="FungiDB:RhiirA1_497013"/>
<name>A0A2N1M9F8_9GLOM</name>
<dbReference type="VEuPathDB" id="FungiDB:RhiirFUN_010405"/>
<proteinExistence type="predicted"/>
<evidence type="ECO:0000313" key="2">
    <source>
        <dbReference type="EMBL" id="PKK58268.1"/>
    </source>
</evidence>
<accession>A0A2N1M9F8</accession>
<comment type="caution">
    <text evidence="2">The sequence shown here is derived from an EMBL/GenBank/DDBJ whole genome shotgun (WGS) entry which is preliminary data.</text>
</comment>
<reference evidence="2 3" key="2">
    <citation type="submission" date="2017-10" db="EMBL/GenBank/DDBJ databases">
        <title>Extensive intraspecific genome diversity in a model arbuscular mycorrhizal fungus.</title>
        <authorList>
            <person name="Chen E.C.H."/>
            <person name="Morin E."/>
            <person name="Baudet D."/>
            <person name="Noel J."/>
            <person name="Ndikumana S."/>
            <person name="Charron P."/>
            <person name="St-Onge C."/>
            <person name="Giorgi J."/>
            <person name="Grigoriev I.V."/>
            <person name="Roux C."/>
            <person name="Martin F.M."/>
            <person name="Corradi N."/>
        </authorList>
    </citation>
    <scope>NUCLEOTIDE SEQUENCE [LARGE SCALE GENOMIC DNA]</scope>
    <source>
        <strain evidence="2 3">C2</strain>
    </source>
</reference>
<dbReference type="VEuPathDB" id="FungiDB:FUN_006987"/>
<feature type="region of interest" description="Disordered" evidence="1">
    <location>
        <begin position="122"/>
        <end position="187"/>
    </location>
</feature>
<dbReference type="AlphaFoldDB" id="A0A2N1M9F8"/>
<protein>
    <submittedName>
        <fullName evidence="2">Uncharacterized protein</fullName>
    </submittedName>
</protein>
<feature type="non-terminal residue" evidence="2">
    <location>
        <position position="1"/>
    </location>
</feature>
<feature type="compositionally biased region" description="Polar residues" evidence="1">
    <location>
        <begin position="128"/>
        <end position="144"/>
    </location>
</feature>
<gene>
    <name evidence="2" type="ORF">RhiirC2_823458</name>
</gene>
<organism evidence="2 3">
    <name type="scientific">Rhizophagus irregularis</name>
    <dbReference type="NCBI Taxonomy" id="588596"/>
    <lineage>
        <taxon>Eukaryota</taxon>
        <taxon>Fungi</taxon>
        <taxon>Fungi incertae sedis</taxon>
        <taxon>Mucoromycota</taxon>
        <taxon>Glomeromycotina</taxon>
        <taxon>Glomeromycetes</taxon>
        <taxon>Glomerales</taxon>
        <taxon>Glomeraceae</taxon>
        <taxon>Rhizophagus</taxon>
    </lineage>
</organism>
<evidence type="ECO:0000313" key="3">
    <source>
        <dbReference type="Proteomes" id="UP000233469"/>
    </source>
</evidence>